<comment type="similarity">
    <text evidence="2">Belongs to the FAD-dependent glycerol-3-phosphate dehydrogenase family.</text>
</comment>
<feature type="transmembrane region" description="Helical" evidence="6">
    <location>
        <begin position="109"/>
        <end position="126"/>
    </location>
</feature>
<dbReference type="Pfam" id="PF16901">
    <property type="entry name" value="DAO_C"/>
    <property type="match status" value="1"/>
</dbReference>
<proteinExistence type="inferred from homology"/>
<dbReference type="PANTHER" id="PTHR11985">
    <property type="entry name" value="GLYCEROL-3-PHOSPHATE DEHYDROGENASE"/>
    <property type="match status" value="1"/>
</dbReference>
<dbReference type="GO" id="GO:0046168">
    <property type="term" value="P:glycerol-3-phosphate catabolic process"/>
    <property type="evidence" value="ECO:0007669"/>
    <property type="project" value="TreeGrafter"/>
</dbReference>
<dbReference type="InterPro" id="IPR000447">
    <property type="entry name" value="G3P_DH_FAD-dep"/>
</dbReference>
<feature type="domain" description="Alpha-glycerophosphate oxidase C-terminal" evidence="8">
    <location>
        <begin position="432"/>
        <end position="503"/>
    </location>
</feature>
<dbReference type="Gene3D" id="1.10.8.870">
    <property type="entry name" value="Alpha-glycerophosphate oxidase, cap domain"/>
    <property type="match status" value="1"/>
</dbReference>
<dbReference type="Gene3D" id="3.50.50.60">
    <property type="entry name" value="FAD/NAD(P)-binding domain"/>
    <property type="match status" value="1"/>
</dbReference>
<name>A0A919CMC9_9GAMM</name>
<dbReference type="RefSeq" id="WP_189477943.1">
    <property type="nucleotide sequence ID" value="NZ_BMYM01000002.1"/>
</dbReference>
<evidence type="ECO:0000313" key="9">
    <source>
        <dbReference type="EMBL" id="GHD35741.1"/>
    </source>
</evidence>
<keyword evidence="6" id="KW-1133">Transmembrane helix</keyword>
<dbReference type="EMBL" id="BMYM01000002">
    <property type="protein sequence ID" value="GHD35741.1"/>
    <property type="molecule type" value="Genomic_DNA"/>
</dbReference>
<dbReference type="Pfam" id="PF01266">
    <property type="entry name" value="DAO"/>
    <property type="match status" value="1"/>
</dbReference>
<gene>
    <name evidence="9" type="ORF">GCM10007053_23060</name>
</gene>
<dbReference type="InterPro" id="IPR006076">
    <property type="entry name" value="FAD-dep_OxRdtase"/>
</dbReference>
<evidence type="ECO:0000256" key="5">
    <source>
        <dbReference type="ARBA" id="ARBA00023002"/>
    </source>
</evidence>
<reference evidence="9" key="1">
    <citation type="journal article" date="2014" name="Int. J. Syst. Evol. Microbiol.">
        <title>Complete genome sequence of Corynebacterium casei LMG S-19264T (=DSM 44701T), isolated from a smear-ripened cheese.</title>
        <authorList>
            <consortium name="US DOE Joint Genome Institute (JGI-PGF)"/>
            <person name="Walter F."/>
            <person name="Albersmeier A."/>
            <person name="Kalinowski J."/>
            <person name="Ruckert C."/>
        </authorList>
    </citation>
    <scope>NUCLEOTIDE SEQUENCE</scope>
    <source>
        <strain evidence="9">KCTC 23430</strain>
    </source>
</reference>
<dbReference type="PRINTS" id="PR01001">
    <property type="entry name" value="FADG3PDH"/>
</dbReference>
<protein>
    <submittedName>
        <fullName evidence="9">Glycerol-3-phosphate dehydrogenase</fullName>
    </submittedName>
</protein>
<evidence type="ECO:0000313" key="10">
    <source>
        <dbReference type="Proteomes" id="UP000644693"/>
    </source>
</evidence>
<dbReference type="InterPro" id="IPR036188">
    <property type="entry name" value="FAD/NAD-bd_sf"/>
</dbReference>
<organism evidence="9 10">
    <name type="scientific">Parahalioglobus pacificus</name>
    <dbReference type="NCBI Taxonomy" id="930806"/>
    <lineage>
        <taxon>Bacteria</taxon>
        <taxon>Pseudomonadati</taxon>
        <taxon>Pseudomonadota</taxon>
        <taxon>Gammaproteobacteria</taxon>
        <taxon>Cellvibrionales</taxon>
        <taxon>Halieaceae</taxon>
        <taxon>Parahalioglobus</taxon>
    </lineage>
</organism>
<accession>A0A919CMC9</accession>
<keyword evidence="4" id="KW-0274">FAD</keyword>
<evidence type="ECO:0000256" key="4">
    <source>
        <dbReference type="ARBA" id="ARBA00022827"/>
    </source>
</evidence>
<comment type="caution">
    <text evidence="9">The sequence shown here is derived from an EMBL/GenBank/DDBJ whole genome shotgun (WGS) entry which is preliminary data.</text>
</comment>
<dbReference type="AlphaFoldDB" id="A0A919CMC9"/>
<evidence type="ECO:0000259" key="7">
    <source>
        <dbReference type="Pfam" id="PF01266"/>
    </source>
</evidence>
<dbReference type="GO" id="GO:0004368">
    <property type="term" value="F:glycerol-3-phosphate dehydrogenase (quinone) activity"/>
    <property type="evidence" value="ECO:0007669"/>
    <property type="project" value="InterPro"/>
</dbReference>
<feature type="transmembrane region" description="Helical" evidence="6">
    <location>
        <begin position="20"/>
        <end position="38"/>
    </location>
</feature>
<dbReference type="PANTHER" id="PTHR11985:SF15">
    <property type="entry name" value="GLYCEROL-3-PHOSPHATE DEHYDROGENASE, MITOCHONDRIAL"/>
    <property type="match status" value="1"/>
</dbReference>
<comment type="cofactor">
    <cofactor evidence="1">
        <name>FAD</name>
        <dbReference type="ChEBI" id="CHEBI:57692"/>
    </cofactor>
</comment>
<dbReference type="InterPro" id="IPR031656">
    <property type="entry name" value="DAO_C"/>
</dbReference>
<dbReference type="InterPro" id="IPR038299">
    <property type="entry name" value="DAO_C_sf"/>
</dbReference>
<evidence type="ECO:0000256" key="6">
    <source>
        <dbReference type="SAM" id="Phobius"/>
    </source>
</evidence>
<evidence type="ECO:0000256" key="2">
    <source>
        <dbReference type="ARBA" id="ARBA00007330"/>
    </source>
</evidence>
<dbReference type="SUPFAM" id="SSF51905">
    <property type="entry name" value="FAD/NAD(P)-binding domain"/>
    <property type="match status" value="1"/>
</dbReference>
<reference evidence="9" key="2">
    <citation type="submission" date="2020-09" db="EMBL/GenBank/DDBJ databases">
        <authorList>
            <person name="Sun Q."/>
            <person name="Kim S."/>
        </authorList>
    </citation>
    <scope>NUCLEOTIDE SEQUENCE</scope>
    <source>
        <strain evidence="9">KCTC 23430</strain>
    </source>
</reference>
<evidence type="ECO:0000256" key="3">
    <source>
        <dbReference type="ARBA" id="ARBA00022630"/>
    </source>
</evidence>
<sequence length="540" mass="60554">MAASLRTSNLSRLKQGNFDVLILGGGINGAVSAAALAGRGLRVALIDRHDFAAGVSSNSSNLAWGGIKYLESHEYLLVNKLCLSRNELMRAYPSTVKEIRFFTTIQRGFRFWSFFVFLGSVLYWLIGRCKTAAPRYLTARTIEAAEPEINTSEAAGGLEYSDCYLYDNDARFVFNFIRQSLNFGCIAANYVEAGDARFDGEQWHVDARDVIGDERFTIRAKVLINACGPYADSINREYSIQTEHHHLFSKGVHLIVDRVTDNQRVLTFFASDGRLFFLIPMGPKTCIGTTDTQVESPEVSVTEEDRQFILDNANALLDLPRPLTAADIVAERVGVRPLAVKGEGGTADWVQLSRKHEIETDVARRHISVFGGKLTDCLNVGDEITERVAELGVPIPEADNRWYGEPGDALRDQFMLQARLMQLDALTDPSSPEPLSERFWRRYGESAFVLLERIRENPDQAKLLIPNAEYVRCEIELAARREMIIKLEDFMRRRSKIELVVRNSDIVAATEGLREACEILFPGQSSEKLAEYFEDLGVSA</sequence>
<feature type="domain" description="FAD dependent oxidoreductase" evidence="7">
    <location>
        <begin position="19"/>
        <end position="338"/>
    </location>
</feature>
<keyword evidence="5" id="KW-0560">Oxidoreductase</keyword>
<keyword evidence="3" id="KW-0285">Flavoprotein</keyword>
<keyword evidence="6" id="KW-0812">Transmembrane</keyword>
<dbReference type="Proteomes" id="UP000644693">
    <property type="component" value="Unassembled WGS sequence"/>
</dbReference>
<evidence type="ECO:0000256" key="1">
    <source>
        <dbReference type="ARBA" id="ARBA00001974"/>
    </source>
</evidence>
<evidence type="ECO:0000259" key="8">
    <source>
        <dbReference type="Pfam" id="PF16901"/>
    </source>
</evidence>
<dbReference type="Gene3D" id="3.30.9.10">
    <property type="entry name" value="D-Amino Acid Oxidase, subunit A, domain 2"/>
    <property type="match status" value="1"/>
</dbReference>
<keyword evidence="6" id="KW-0472">Membrane</keyword>
<keyword evidence="10" id="KW-1185">Reference proteome</keyword>